<sequence>MTDARSPGGSAAGAPAAEGGKRRRARRPYRYVRGYQGEGGDFAPSMTHRGRLESWISVAVFLVGFVVGGIGIALGVHWWLIGAGLALMAVAAVLFAVSDIFTDVVLDDPHYESEEPHATPLHRIKARDRQGAEGEEGHRAAADDSPGPRGAAD</sequence>
<dbReference type="RefSeq" id="WP_184633878.1">
    <property type="nucleotide sequence ID" value="NZ_BAABKT010000005.1"/>
</dbReference>
<dbReference type="Proteomes" id="UP000578077">
    <property type="component" value="Unassembled WGS sequence"/>
</dbReference>
<reference evidence="3 4" key="1">
    <citation type="submission" date="2020-08" db="EMBL/GenBank/DDBJ databases">
        <title>Sequencing the genomes of 1000 actinobacteria strains.</title>
        <authorList>
            <person name="Klenk H.-P."/>
        </authorList>
    </citation>
    <scope>NUCLEOTIDE SEQUENCE [LARGE SCALE GENOMIC DNA]</scope>
    <source>
        <strain evidence="3 4">DSM 44593</strain>
    </source>
</reference>
<keyword evidence="2" id="KW-0812">Transmembrane</keyword>
<feature type="region of interest" description="Disordered" evidence="1">
    <location>
        <begin position="1"/>
        <end position="25"/>
    </location>
</feature>
<feature type="transmembrane region" description="Helical" evidence="2">
    <location>
        <begin position="78"/>
        <end position="97"/>
    </location>
</feature>
<proteinExistence type="predicted"/>
<organism evidence="3 4">
    <name type="scientific">Streptomonospora salina</name>
    <dbReference type="NCBI Taxonomy" id="104205"/>
    <lineage>
        <taxon>Bacteria</taxon>
        <taxon>Bacillati</taxon>
        <taxon>Actinomycetota</taxon>
        <taxon>Actinomycetes</taxon>
        <taxon>Streptosporangiales</taxon>
        <taxon>Nocardiopsidaceae</taxon>
        <taxon>Streptomonospora</taxon>
    </lineage>
</organism>
<evidence type="ECO:0000313" key="4">
    <source>
        <dbReference type="Proteomes" id="UP000578077"/>
    </source>
</evidence>
<feature type="compositionally biased region" description="Basic and acidic residues" evidence="1">
    <location>
        <begin position="127"/>
        <end position="142"/>
    </location>
</feature>
<name>A0A841E964_9ACTN</name>
<keyword evidence="2" id="KW-0472">Membrane</keyword>
<keyword evidence="2" id="KW-1133">Transmembrane helix</keyword>
<feature type="region of interest" description="Disordered" evidence="1">
    <location>
        <begin position="112"/>
        <end position="153"/>
    </location>
</feature>
<keyword evidence="4" id="KW-1185">Reference proteome</keyword>
<comment type="caution">
    <text evidence="3">The sequence shown here is derived from an EMBL/GenBank/DDBJ whole genome shotgun (WGS) entry which is preliminary data.</text>
</comment>
<feature type="transmembrane region" description="Helical" evidence="2">
    <location>
        <begin position="55"/>
        <end position="72"/>
    </location>
</feature>
<gene>
    <name evidence="3" type="ORF">HNR25_001399</name>
</gene>
<dbReference type="EMBL" id="JACHLY010000001">
    <property type="protein sequence ID" value="MBB5997648.1"/>
    <property type="molecule type" value="Genomic_DNA"/>
</dbReference>
<accession>A0A841E964</accession>
<evidence type="ECO:0000256" key="2">
    <source>
        <dbReference type="SAM" id="Phobius"/>
    </source>
</evidence>
<feature type="compositionally biased region" description="Low complexity" evidence="1">
    <location>
        <begin position="1"/>
        <end position="18"/>
    </location>
</feature>
<evidence type="ECO:0000313" key="3">
    <source>
        <dbReference type="EMBL" id="MBB5997648.1"/>
    </source>
</evidence>
<dbReference type="AlphaFoldDB" id="A0A841E964"/>
<protein>
    <submittedName>
        <fullName evidence="3">Uncharacterized protein</fullName>
    </submittedName>
</protein>
<evidence type="ECO:0000256" key="1">
    <source>
        <dbReference type="SAM" id="MobiDB-lite"/>
    </source>
</evidence>